<name>A0A1M2W315_TRAPU</name>
<protein>
    <submittedName>
        <fullName evidence="2">Uncharacterized protein</fullName>
    </submittedName>
</protein>
<dbReference type="AlphaFoldDB" id="A0A1M2W315"/>
<proteinExistence type="predicted"/>
<feature type="compositionally biased region" description="Basic and acidic residues" evidence="1">
    <location>
        <begin position="204"/>
        <end position="216"/>
    </location>
</feature>
<evidence type="ECO:0000313" key="2">
    <source>
        <dbReference type="EMBL" id="OJT14257.1"/>
    </source>
</evidence>
<feature type="region of interest" description="Disordered" evidence="1">
    <location>
        <begin position="187"/>
        <end position="228"/>
    </location>
</feature>
<reference evidence="2 3" key="1">
    <citation type="submission" date="2016-10" db="EMBL/GenBank/DDBJ databases">
        <title>Genome sequence of the basidiomycete white-rot fungus Trametes pubescens.</title>
        <authorList>
            <person name="Makela M.R."/>
            <person name="Granchi Z."/>
            <person name="Peng M."/>
            <person name="De Vries R.P."/>
            <person name="Grigoriev I."/>
            <person name="Riley R."/>
            <person name="Hilden K."/>
        </authorList>
    </citation>
    <scope>NUCLEOTIDE SEQUENCE [LARGE SCALE GENOMIC DNA]</scope>
    <source>
        <strain evidence="2 3">FBCC735</strain>
    </source>
</reference>
<gene>
    <name evidence="2" type="ORF">TRAPUB_9199</name>
</gene>
<dbReference type="Proteomes" id="UP000184267">
    <property type="component" value="Unassembled WGS sequence"/>
</dbReference>
<evidence type="ECO:0000256" key="1">
    <source>
        <dbReference type="SAM" id="MobiDB-lite"/>
    </source>
</evidence>
<sequence length="228" mass="25248">MNAQEPGRAVFAAKAWWHSVQQRGGATDGFATSPWGYLNYARAVSAEEADSLQRILQRDNKRACENFALCCVEKDEVNNLSESMGESSEDTLEYMLRSLSVEFECGAHGALQVHTDIRYDDAAEAETSGHTSRSVGSVADRKEELARAFGAQEFLQRDIFRRNGNEFVFTIRGSTEDSERAVVRIPAGWDPSDDIGGQSACDSRLLKDETQGRKEGEEEGASNMHLEN</sequence>
<dbReference type="EMBL" id="MNAD01000311">
    <property type="protein sequence ID" value="OJT14257.1"/>
    <property type="molecule type" value="Genomic_DNA"/>
</dbReference>
<evidence type="ECO:0000313" key="3">
    <source>
        <dbReference type="Proteomes" id="UP000184267"/>
    </source>
</evidence>
<keyword evidence="3" id="KW-1185">Reference proteome</keyword>
<organism evidence="2 3">
    <name type="scientific">Trametes pubescens</name>
    <name type="common">White-rot fungus</name>
    <dbReference type="NCBI Taxonomy" id="154538"/>
    <lineage>
        <taxon>Eukaryota</taxon>
        <taxon>Fungi</taxon>
        <taxon>Dikarya</taxon>
        <taxon>Basidiomycota</taxon>
        <taxon>Agaricomycotina</taxon>
        <taxon>Agaricomycetes</taxon>
        <taxon>Polyporales</taxon>
        <taxon>Polyporaceae</taxon>
        <taxon>Trametes</taxon>
    </lineage>
</organism>
<comment type="caution">
    <text evidence="2">The sequence shown here is derived from an EMBL/GenBank/DDBJ whole genome shotgun (WGS) entry which is preliminary data.</text>
</comment>
<accession>A0A1M2W315</accession>